<evidence type="ECO:0000256" key="1">
    <source>
        <dbReference type="SAM" id="MobiDB-lite"/>
    </source>
</evidence>
<feature type="non-terminal residue" evidence="2">
    <location>
        <position position="1"/>
    </location>
</feature>
<evidence type="ECO:0000313" key="3">
    <source>
        <dbReference type="Proteomes" id="UP000277204"/>
    </source>
</evidence>
<evidence type="ECO:0000313" key="2">
    <source>
        <dbReference type="EMBL" id="VDP32057.1"/>
    </source>
</evidence>
<keyword evidence="3" id="KW-1185">Reference proteome</keyword>
<dbReference type="Proteomes" id="UP000277204">
    <property type="component" value="Unassembled WGS sequence"/>
</dbReference>
<organism evidence="2 3">
    <name type="scientific">Schistosoma margrebowiei</name>
    <dbReference type="NCBI Taxonomy" id="48269"/>
    <lineage>
        <taxon>Eukaryota</taxon>
        <taxon>Metazoa</taxon>
        <taxon>Spiralia</taxon>
        <taxon>Lophotrochozoa</taxon>
        <taxon>Platyhelminthes</taxon>
        <taxon>Trematoda</taxon>
        <taxon>Digenea</taxon>
        <taxon>Strigeidida</taxon>
        <taxon>Schistosomatoidea</taxon>
        <taxon>Schistosomatidae</taxon>
        <taxon>Schistosoma</taxon>
    </lineage>
</organism>
<name>A0A183MU38_9TREM</name>
<dbReference type="STRING" id="48269.A0A183MU38"/>
<feature type="compositionally biased region" description="Low complexity" evidence="1">
    <location>
        <begin position="128"/>
        <end position="139"/>
    </location>
</feature>
<proteinExistence type="predicted"/>
<feature type="compositionally biased region" description="Polar residues" evidence="1">
    <location>
        <begin position="140"/>
        <end position="150"/>
    </location>
</feature>
<sequence>RTDALPLVLLGIRNAVKADIEYTAAKNLYGTTLRLPGEFVDPSSSSMSVELTSNTNRLTNAMGSVQPASTRPQSTDVFVQPDFRYSTHVFVLDKNGTNDSISIDRLKVAYLEENPIHVDFPSVQSHNTTPTLIIPQPTTNSSDDTPNVSENKLKRTRSRIRVRFLEHLNDYCTTAQKERCSLREAEIFIVLFLFLIGRTSVLYSKERRAGAAKPTSIDGIAGLSEVFTLASTLPFTGKLICRDFKKPEISWLPVKASRRFESLIVCPELGQWTQNVDSPTRHQNILNLVFTSGLIPDTLNVGLKFPGGDHNIVICRLNIKTTTCRRNTP</sequence>
<dbReference type="EMBL" id="UZAI01018008">
    <property type="protein sequence ID" value="VDP32057.1"/>
    <property type="molecule type" value="Genomic_DNA"/>
</dbReference>
<protein>
    <submittedName>
        <fullName evidence="2">Uncharacterized protein</fullName>
    </submittedName>
</protein>
<feature type="region of interest" description="Disordered" evidence="1">
    <location>
        <begin position="127"/>
        <end position="152"/>
    </location>
</feature>
<accession>A0A183MU38</accession>
<gene>
    <name evidence="2" type="ORF">SMRZ_LOCUS19563</name>
</gene>
<dbReference type="PANTHER" id="PTHR38681:SF1">
    <property type="entry name" value="RETROVIRUS-RELATED POL POLYPROTEIN FROM TRANSPOSON 412-LIKE PROTEIN"/>
    <property type="match status" value="1"/>
</dbReference>
<reference evidence="2 3" key="1">
    <citation type="submission" date="2018-11" db="EMBL/GenBank/DDBJ databases">
        <authorList>
            <consortium name="Pathogen Informatics"/>
        </authorList>
    </citation>
    <scope>NUCLEOTIDE SEQUENCE [LARGE SCALE GENOMIC DNA]</scope>
    <source>
        <strain evidence="2 3">Zambia</strain>
    </source>
</reference>
<dbReference type="PANTHER" id="PTHR38681">
    <property type="entry name" value="RETROVIRUS-RELATED POL POLYPROTEIN FROM TRANSPOSON 412-LIKE PROTEIN-RELATED"/>
    <property type="match status" value="1"/>
</dbReference>
<dbReference type="AlphaFoldDB" id="A0A183MU38"/>